<dbReference type="InterPro" id="IPR036691">
    <property type="entry name" value="Endo/exonu/phosph_ase_sf"/>
</dbReference>
<dbReference type="Pfam" id="PF00078">
    <property type="entry name" value="RVT_1"/>
    <property type="match status" value="1"/>
</dbReference>
<dbReference type="Proteomes" id="UP001160148">
    <property type="component" value="Unassembled WGS sequence"/>
</dbReference>
<dbReference type="Pfam" id="PF14529">
    <property type="entry name" value="Exo_endo_phos_2"/>
    <property type="match status" value="1"/>
</dbReference>
<dbReference type="InterPro" id="IPR000477">
    <property type="entry name" value="RT_dom"/>
</dbReference>
<dbReference type="InterPro" id="IPR043502">
    <property type="entry name" value="DNA/RNA_pol_sf"/>
</dbReference>
<dbReference type="GO" id="GO:0003824">
    <property type="term" value="F:catalytic activity"/>
    <property type="evidence" value="ECO:0007669"/>
    <property type="project" value="InterPro"/>
</dbReference>
<reference evidence="2 3" key="1">
    <citation type="submission" date="2023-01" db="EMBL/GenBank/DDBJ databases">
        <authorList>
            <person name="Whitehead M."/>
        </authorList>
    </citation>
    <scope>NUCLEOTIDE SEQUENCE [LARGE SCALE GENOMIC DNA]</scope>
</reference>
<accession>A0AAV0W1P2</accession>
<organism evidence="2 3">
    <name type="scientific">Macrosiphum euphorbiae</name>
    <name type="common">potato aphid</name>
    <dbReference type="NCBI Taxonomy" id="13131"/>
    <lineage>
        <taxon>Eukaryota</taxon>
        <taxon>Metazoa</taxon>
        <taxon>Ecdysozoa</taxon>
        <taxon>Arthropoda</taxon>
        <taxon>Hexapoda</taxon>
        <taxon>Insecta</taxon>
        <taxon>Pterygota</taxon>
        <taxon>Neoptera</taxon>
        <taxon>Paraneoptera</taxon>
        <taxon>Hemiptera</taxon>
        <taxon>Sternorrhyncha</taxon>
        <taxon>Aphidomorpha</taxon>
        <taxon>Aphidoidea</taxon>
        <taxon>Aphididae</taxon>
        <taxon>Macrosiphini</taxon>
        <taxon>Macrosiphum</taxon>
    </lineage>
</organism>
<proteinExistence type="predicted"/>
<comment type="caution">
    <text evidence="2">The sequence shown here is derived from an EMBL/GenBank/DDBJ whole genome shotgun (WGS) entry which is preliminary data.</text>
</comment>
<protein>
    <recommendedName>
        <fullName evidence="1">Reverse transcriptase domain-containing protein</fullName>
    </recommendedName>
</protein>
<evidence type="ECO:0000313" key="3">
    <source>
        <dbReference type="Proteomes" id="UP001160148"/>
    </source>
</evidence>
<dbReference type="AlphaFoldDB" id="A0AAV0W1P2"/>
<dbReference type="Gene3D" id="3.60.10.10">
    <property type="entry name" value="Endonuclease/exonuclease/phosphatase"/>
    <property type="match status" value="1"/>
</dbReference>
<dbReference type="EMBL" id="CARXXK010000001">
    <property type="protein sequence ID" value="CAI6348871.1"/>
    <property type="molecule type" value="Genomic_DNA"/>
</dbReference>
<dbReference type="SUPFAM" id="SSF56219">
    <property type="entry name" value="DNase I-like"/>
    <property type="match status" value="1"/>
</dbReference>
<dbReference type="PANTHER" id="PTHR47510:SF3">
    <property type="entry name" value="ENDO_EXONUCLEASE_PHOSPHATASE DOMAIN-CONTAINING PROTEIN"/>
    <property type="match status" value="1"/>
</dbReference>
<evidence type="ECO:0000259" key="1">
    <source>
        <dbReference type="PROSITE" id="PS50878"/>
    </source>
</evidence>
<dbReference type="GO" id="GO:0071897">
    <property type="term" value="P:DNA biosynthetic process"/>
    <property type="evidence" value="ECO:0007669"/>
    <property type="project" value="UniProtKB-ARBA"/>
</dbReference>
<gene>
    <name evidence="2" type="ORF">MEUPH1_LOCUS5505</name>
</gene>
<feature type="domain" description="Reverse transcriptase" evidence="1">
    <location>
        <begin position="539"/>
        <end position="786"/>
    </location>
</feature>
<sequence length="975" mass="110608">MYNFKSQSSYCTRCHSAQQTLKPFVLYFNNFKTSFSKPDDNPNTKSNKLCNKALNSNLKIFYQNVRGLKTKLVNLRCSFPMFNFYDVIILTETWLTPDISDSELGFHGFQVIRLDRNPNNSSFLRGGGVLIAINNSIKYHPITLSTSNVEQIFALLSFNSNYLLVGGVYLPPHSPLPVVESHVASVEQIISSYKSVSVILCGDYNLPNVTWSSDELGLIATSDHNMVTTSIIDSFSYLNFFQHNFLPNSHGSILDLIFSNSNEVTSSTATESLVIPDPYHPPLHIIFPFQSDNVADNTHTYKDFKDANYSGISQFFNSFNWESTFSQYSIDGAASIFNEALLHSIELFVPTKIYKLPKFPLWTSPTLKNLILKKKRAHAVFKRTKLPCDYLAFSELRAKCKHTSKIDYQSYIRHTEYSLTHNPSSFWKYTKNLSKHNTLPSTLRWDTTTADNPRDSANLLSKYFYSMYNPSISPPFNPLTNNRYPYELPSNCLITLDDVQLALNSLKNNNSNGPDGVSARLLFNCQDSIVYPLFLLFRQSLDEGIFPAVWKTSSVTPVFKSGDPSLVSNYRPISILPHISKLLESIVYTNIKRSLNHILVADQHGFRPGKSTTTCTLALTSYILESFESDCQVDAVFTDFSKAFDSVIHSHLISELESLGIGNPLLSWLQSYLSPRMQFVKIHGATSDLSITPSGVPQGGHLSPLLFIIFINSINNYLSFSKVLLFADDIKIYSKVASISDCRQLQSDLDSFCVWTQRIGLTLNLNKCHSMTFHRKRIHIIFPYSLNGSPLERVSSVKDLGIYLTPSLSFEQHINITVGRALKVLGFIKRNTSLFTSSTCLRSLYFSLVRSILEYGIVVWHPYLAKDQLRLERVQNRFLSYAAFLLKIVHPPHDYSSIRSSLNIPLLSSRRVEADLSFVTSLLNGTVDAPDLLSSISFRVPVHYTRHHSLFLVPSHRFNYSHNHPLHRMLRLLNN</sequence>
<dbReference type="SUPFAM" id="SSF56672">
    <property type="entry name" value="DNA/RNA polymerases"/>
    <property type="match status" value="1"/>
</dbReference>
<dbReference type="PROSITE" id="PS50878">
    <property type="entry name" value="RT_POL"/>
    <property type="match status" value="1"/>
</dbReference>
<dbReference type="InterPro" id="IPR005135">
    <property type="entry name" value="Endo/exonuclease/phosphatase"/>
</dbReference>
<keyword evidence="3" id="KW-1185">Reference proteome</keyword>
<dbReference type="PANTHER" id="PTHR47510">
    <property type="entry name" value="REVERSE TRANSCRIPTASE DOMAIN-CONTAINING PROTEIN"/>
    <property type="match status" value="1"/>
</dbReference>
<name>A0AAV0W1P2_9HEMI</name>
<dbReference type="CDD" id="cd01650">
    <property type="entry name" value="RT_nLTR_like"/>
    <property type="match status" value="1"/>
</dbReference>
<evidence type="ECO:0000313" key="2">
    <source>
        <dbReference type="EMBL" id="CAI6348871.1"/>
    </source>
</evidence>